<dbReference type="PRINTS" id="PR00060">
    <property type="entry name" value="RIBOSOMALL16"/>
</dbReference>
<dbReference type="GO" id="GO:0005762">
    <property type="term" value="C:mitochondrial large ribosomal subunit"/>
    <property type="evidence" value="ECO:0007669"/>
    <property type="project" value="TreeGrafter"/>
</dbReference>
<dbReference type="CDD" id="cd01433">
    <property type="entry name" value="Ribosomal_L16_L10e"/>
    <property type="match status" value="1"/>
</dbReference>
<dbReference type="PROSITE" id="PS00701">
    <property type="entry name" value="RIBOSOMAL_L16_2"/>
    <property type="match status" value="1"/>
</dbReference>
<reference evidence="6 7" key="1">
    <citation type="journal article" date="2019" name="Genome Biol. Evol.">
        <title>Insights into the evolution of the New World diploid cottons (Gossypium, subgenus Houzingenia) based on genome sequencing.</title>
        <authorList>
            <person name="Grover C.E."/>
            <person name="Arick M.A. 2nd"/>
            <person name="Thrash A."/>
            <person name="Conover J.L."/>
            <person name="Sanders W.S."/>
            <person name="Peterson D.G."/>
            <person name="Frelichowski J.E."/>
            <person name="Scheffler J.A."/>
            <person name="Scheffler B.E."/>
            <person name="Wendel J.F."/>
        </authorList>
    </citation>
    <scope>NUCLEOTIDE SEQUENCE [LARGE SCALE GENOMIC DNA]</scope>
    <source>
        <strain evidence="6">1</strain>
        <tissue evidence="6">Leaf</tissue>
    </source>
</reference>
<dbReference type="PANTHER" id="PTHR12220:SF13">
    <property type="entry name" value="LARGE RIBOSOMAL SUBUNIT PROTEIN UL16M"/>
    <property type="match status" value="1"/>
</dbReference>
<dbReference type="Proteomes" id="UP000593576">
    <property type="component" value="Unassembled WGS sequence"/>
</dbReference>
<dbReference type="GO" id="GO:0019843">
    <property type="term" value="F:rRNA binding"/>
    <property type="evidence" value="ECO:0007669"/>
    <property type="project" value="InterPro"/>
</dbReference>
<dbReference type="InterPro" id="IPR036920">
    <property type="entry name" value="Ribosomal_uL16_sf"/>
</dbReference>
<keyword evidence="2 4" id="KW-0689">Ribosomal protein</keyword>
<dbReference type="PANTHER" id="PTHR12220">
    <property type="entry name" value="50S/60S RIBOSOMAL PROTEIN L16"/>
    <property type="match status" value="1"/>
</dbReference>
<dbReference type="GO" id="GO:0032543">
    <property type="term" value="P:mitochondrial translation"/>
    <property type="evidence" value="ECO:0007669"/>
    <property type="project" value="TreeGrafter"/>
</dbReference>
<evidence type="ECO:0000256" key="3">
    <source>
        <dbReference type="ARBA" id="ARBA00023274"/>
    </source>
</evidence>
<dbReference type="Pfam" id="PF00252">
    <property type="entry name" value="Ribosomal_L16"/>
    <property type="match status" value="1"/>
</dbReference>
<protein>
    <recommendedName>
        <fullName evidence="8">Ribosomal protein L10e/L16 domain-containing protein</fullName>
    </recommendedName>
</protein>
<accession>A0A7J9LW01</accession>
<evidence type="ECO:0008006" key="8">
    <source>
        <dbReference type="Google" id="ProtNLM"/>
    </source>
</evidence>
<evidence type="ECO:0000256" key="4">
    <source>
        <dbReference type="RuleBase" id="RU004413"/>
    </source>
</evidence>
<dbReference type="OrthoDB" id="993484at2759"/>
<name>A0A7J9LW01_GOSSC</name>
<organism evidence="6 7">
    <name type="scientific">Gossypium schwendimanii</name>
    <name type="common">Cotton</name>
    <dbReference type="NCBI Taxonomy" id="34291"/>
    <lineage>
        <taxon>Eukaryota</taxon>
        <taxon>Viridiplantae</taxon>
        <taxon>Streptophyta</taxon>
        <taxon>Embryophyta</taxon>
        <taxon>Tracheophyta</taxon>
        <taxon>Spermatophyta</taxon>
        <taxon>Magnoliopsida</taxon>
        <taxon>eudicotyledons</taxon>
        <taxon>Gunneridae</taxon>
        <taxon>Pentapetalae</taxon>
        <taxon>rosids</taxon>
        <taxon>malvids</taxon>
        <taxon>Malvales</taxon>
        <taxon>Malvaceae</taxon>
        <taxon>Malvoideae</taxon>
        <taxon>Gossypium</taxon>
    </lineage>
</organism>
<dbReference type="AlphaFoldDB" id="A0A7J9LW01"/>
<feature type="region of interest" description="Disordered" evidence="5">
    <location>
        <begin position="288"/>
        <end position="342"/>
    </location>
</feature>
<evidence type="ECO:0000256" key="1">
    <source>
        <dbReference type="ARBA" id="ARBA00008931"/>
    </source>
</evidence>
<evidence type="ECO:0000256" key="5">
    <source>
        <dbReference type="SAM" id="MobiDB-lite"/>
    </source>
</evidence>
<dbReference type="SUPFAM" id="SSF54686">
    <property type="entry name" value="Ribosomal protein L16p/L10e"/>
    <property type="match status" value="1"/>
</dbReference>
<dbReference type="InterPro" id="IPR000114">
    <property type="entry name" value="Ribosomal_uL16_bact-type"/>
</dbReference>
<feature type="compositionally biased region" description="Basic and acidic residues" evidence="5">
    <location>
        <begin position="288"/>
        <end position="321"/>
    </location>
</feature>
<keyword evidence="3 4" id="KW-0687">Ribonucleoprotein</keyword>
<gene>
    <name evidence="6" type="ORF">Goshw_013973</name>
</gene>
<comment type="caution">
    <text evidence="6">The sequence shown here is derived from an EMBL/GenBank/DDBJ whole genome shotgun (WGS) entry which is preliminary data.</text>
</comment>
<dbReference type="Gene3D" id="3.90.1170.10">
    <property type="entry name" value="Ribosomal protein L10e/L16"/>
    <property type="match status" value="1"/>
</dbReference>
<evidence type="ECO:0000313" key="7">
    <source>
        <dbReference type="Proteomes" id="UP000593576"/>
    </source>
</evidence>
<keyword evidence="7" id="KW-1185">Reference proteome</keyword>
<dbReference type="GO" id="GO:0003735">
    <property type="term" value="F:structural constituent of ribosome"/>
    <property type="evidence" value="ECO:0007669"/>
    <property type="project" value="InterPro"/>
</dbReference>
<dbReference type="InterPro" id="IPR020798">
    <property type="entry name" value="Ribosomal_uL16_CS"/>
</dbReference>
<evidence type="ECO:0000313" key="6">
    <source>
        <dbReference type="EMBL" id="MBA0862891.1"/>
    </source>
</evidence>
<dbReference type="InterPro" id="IPR047873">
    <property type="entry name" value="Ribosomal_uL16"/>
</dbReference>
<dbReference type="EMBL" id="JABFAF010000008">
    <property type="protein sequence ID" value="MBA0862891.1"/>
    <property type="molecule type" value="Genomic_DNA"/>
</dbReference>
<evidence type="ECO:0000256" key="2">
    <source>
        <dbReference type="ARBA" id="ARBA00022980"/>
    </source>
</evidence>
<dbReference type="InterPro" id="IPR016180">
    <property type="entry name" value="Ribosomal_uL16_dom"/>
</dbReference>
<comment type="similarity">
    <text evidence="1 4">Belongs to the universal ribosomal protein uL16 family.</text>
</comment>
<dbReference type="NCBIfam" id="TIGR01164">
    <property type="entry name" value="rplP_bact"/>
    <property type="match status" value="1"/>
</dbReference>
<proteinExistence type="inferred from homology"/>
<sequence length="342" mass="38728">MKGISYQGSRICFGRYALQALEPPWITSRQIEVRHRIMTRNVHHGGKLWVRIFPGKPVTVRPTEIRMGSGKGSFEYWVAIVKPDRILYEMSGVAENIARKAISIAFGGLPTKDPRLHLRPFLVVCDSFRQLGVLEDALRHKLFPYSLIDRSKALLNALSSRTVASWNDLCQRKCSMHGFQHWTQMEMFYNRLNAHTMMVLDVSANVGIGRRVAGTTELDAITSLTAQNAKNVPLGNNQPMRRQNVQQSLASSFSSIKSLLKHYKTLTLRSGTQLNDVMKNVMAKEDDLSLDHERISESTEKHSTSEKDKQKNIMAKSDHVANKNATAKEYQQLEGRPPLPFP</sequence>